<proteinExistence type="predicted"/>
<accession>A0ABY2MCI6</accession>
<dbReference type="RefSeq" id="WP_135646445.1">
    <property type="nucleotide sequence ID" value="NZ_RQGC01000009.1"/>
</dbReference>
<name>A0ABY2MCI6_9LEPT</name>
<dbReference type="Proteomes" id="UP000297273">
    <property type="component" value="Unassembled WGS sequence"/>
</dbReference>
<organism evidence="1 2">
    <name type="scientific">Leptospira langatensis</name>
    <dbReference type="NCBI Taxonomy" id="2484983"/>
    <lineage>
        <taxon>Bacteria</taxon>
        <taxon>Pseudomonadati</taxon>
        <taxon>Spirochaetota</taxon>
        <taxon>Spirochaetia</taxon>
        <taxon>Leptospirales</taxon>
        <taxon>Leptospiraceae</taxon>
        <taxon>Leptospira</taxon>
    </lineage>
</organism>
<evidence type="ECO:0008006" key="3">
    <source>
        <dbReference type="Google" id="ProtNLM"/>
    </source>
</evidence>
<evidence type="ECO:0000313" key="1">
    <source>
        <dbReference type="EMBL" id="TGL39671.1"/>
    </source>
</evidence>
<sequence length="107" mass="12455">MPFPELKENFFIIPNQLLDEKILEDLNENRLKVFLVYLRYMWGREMHENFRTGKFKGISHDVLVEQTCLSIDEVELAESQLISMGYLLTYDSPTGIIIGLNQGGEEE</sequence>
<gene>
    <name evidence="1" type="ORF">EHQ53_14205</name>
</gene>
<evidence type="ECO:0000313" key="2">
    <source>
        <dbReference type="Proteomes" id="UP000297273"/>
    </source>
</evidence>
<keyword evidence="2" id="KW-1185">Reference proteome</keyword>
<comment type="caution">
    <text evidence="1">The sequence shown here is derived from an EMBL/GenBank/DDBJ whole genome shotgun (WGS) entry which is preliminary data.</text>
</comment>
<dbReference type="EMBL" id="RQGC01000009">
    <property type="protein sequence ID" value="TGL39671.1"/>
    <property type="molecule type" value="Genomic_DNA"/>
</dbReference>
<protein>
    <recommendedName>
        <fullName evidence="3">Phage replisome organiser N-terminal domain-containing protein</fullName>
    </recommendedName>
</protein>
<dbReference type="InterPro" id="IPR036388">
    <property type="entry name" value="WH-like_DNA-bd_sf"/>
</dbReference>
<reference evidence="2" key="1">
    <citation type="journal article" date="2019" name="PLoS Negl. Trop. Dis.">
        <title>Revisiting the worldwide diversity of Leptospira species in the environment.</title>
        <authorList>
            <person name="Vincent A.T."/>
            <person name="Schiettekatte O."/>
            <person name="Bourhy P."/>
            <person name="Veyrier F.J."/>
            <person name="Picardeau M."/>
        </authorList>
    </citation>
    <scope>NUCLEOTIDE SEQUENCE [LARGE SCALE GENOMIC DNA]</scope>
    <source>
        <strain evidence="2">201702690</strain>
    </source>
</reference>
<dbReference type="Gene3D" id="1.10.10.10">
    <property type="entry name" value="Winged helix-like DNA-binding domain superfamily/Winged helix DNA-binding domain"/>
    <property type="match status" value="1"/>
</dbReference>